<evidence type="ECO:0000256" key="1">
    <source>
        <dbReference type="SAM" id="MobiDB-lite"/>
    </source>
</evidence>
<reference evidence="2" key="1">
    <citation type="submission" date="2019-12" db="EMBL/GenBank/DDBJ databases">
        <title>Genome sequencing and annotation of Brassica cretica.</title>
        <authorList>
            <person name="Studholme D.J."/>
            <person name="Sarris P.F."/>
        </authorList>
    </citation>
    <scope>NUCLEOTIDE SEQUENCE</scope>
    <source>
        <strain evidence="2">PFS-001/15</strain>
        <tissue evidence="2">Leaf</tissue>
    </source>
</reference>
<name>A0A8S9HA70_BRACR</name>
<dbReference type="EMBL" id="QGKW02001988">
    <property type="protein sequence ID" value="KAF2553567.1"/>
    <property type="molecule type" value="Genomic_DNA"/>
</dbReference>
<dbReference type="AlphaFoldDB" id="A0A8S9HA70"/>
<accession>A0A8S9HA70</accession>
<comment type="caution">
    <text evidence="2">The sequence shown here is derived from an EMBL/GenBank/DDBJ whole genome shotgun (WGS) entry which is preliminary data.</text>
</comment>
<proteinExistence type="predicted"/>
<sequence length="134" mass="14171">MSSSHDDKRGSDVEMGEATSQAPVPVPSVGAPACVAGFLSFREKLACRKAEKESDAGRQVKKSFPCVLDASALPIGLSTTPIIVEDKDKAAESMPPPPARKEIVLALRAPSAAPVFQPKGRKRRCIKSNDGESL</sequence>
<feature type="compositionally biased region" description="Basic and acidic residues" evidence="1">
    <location>
        <begin position="1"/>
        <end position="12"/>
    </location>
</feature>
<feature type="region of interest" description="Disordered" evidence="1">
    <location>
        <begin position="1"/>
        <end position="30"/>
    </location>
</feature>
<feature type="region of interest" description="Disordered" evidence="1">
    <location>
        <begin position="115"/>
        <end position="134"/>
    </location>
</feature>
<protein>
    <submittedName>
        <fullName evidence="2">Uncharacterized protein</fullName>
    </submittedName>
</protein>
<organism evidence="2 3">
    <name type="scientific">Brassica cretica</name>
    <name type="common">Mustard</name>
    <dbReference type="NCBI Taxonomy" id="69181"/>
    <lineage>
        <taxon>Eukaryota</taxon>
        <taxon>Viridiplantae</taxon>
        <taxon>Streptophyta</taxon>
        <taxon>Embryophyta</taxon>
        <taxon>Tracheophyta</taxon>
        <taxon>Spermatophyta</taxon>
        <taxon>Magnoliopsida</taxon>
        <taxon>eudicotyledons</taxon>
        <taxon>Gunneridae</taxon>
        <taxon>Pentapetalae</taxon>
        <taxon>rosids</taxon>
        <taxon>malvids</taxon>
        <taxon>Brassicales</taxon>
        <taxon>Brassicaceae</taxon>
        <taxon>Brassiceae</taxon>
        <taxon>Brassica</taxon>
    </lineage>
</organism>
<evidence type="ECO:0000313" key="3">
    <source>
        <dbReference type="Proteomes" id="UP000712281"/>
    </source>
</evidence>
<evidence type="ECO:0000313" key="2">
    <source>
        <dbReference type="EMBL" id="KAF2553567.1"/>
    </source>
</evidence>
<gene>
    <name evidence="2" type="ORF">F2Q68_00034321</name>
</gene>
<dbReference type="Proteomes" id="UP000712281">
    <property type="component" value="Unassembled WGS sequence"/>
</dbReference>